<evidence type="ECO:0000313" key="7">
    <source>
        <dbReference type="Proteomes" id="UP000198577"/>
    </source>
</evidence>
<dbReference type="STRING" id="937334.SAMN05444406_10391"/>
<dbReference type="PROSITE" id="PS51379">
    <property type="entry name" value="4FE4S_FER_2"/>
    <property type="match status" value="1"/>
</dbReference>
<dbReference type="Pfam" id="PF13646">
    <property type="entry name" value="HEAT_2"/>
    <property type="match status" value="1"/>
</dbReference>
<name>A0A1I5SX07_9FIRM</name>
<keyword evidence="7" id="KW-1185">Reference proteome</keyword>
<dbReference type="GO" id="GO:0051539">
    <property type="term" value="F:4 iron, 4 sulfur cluster binding"/>
    <property type="evidence" value="ECO:0007669"/>
    <property type="project" value="UniProtKB-KW"/>
</dbReference>
<evidence type="ECO:0000313" key="6">
    <source>
        <dbReference type="EMBL" id="SFP75315.1"/>
    </source>
</evidence>
<dbReference type="EMBL" id="FOXR01000003">
    <property type="protein sequence ID" value="SFP75315.1"/>
    <property type="molecule type" value="Genomic_DNA"/>
</dbReference>
<dbReference type="PANTHER" id="PTHR30002:SF4">
    <property type="entry name" value="EPOXYQUEUOSINE REDUCTASE"/>
    <property type="match status" value="1"/>
</dbReference>
<gene>
    <name evidence="6" type="ORF">SAMN05444406_10391</name>
</gene>
<sequence>MENLDILKAELIERGKHLGFPVIGITDARPFDLWCQAVEVRRTMDSKVERVLSRLTPYPEDLMPDARAIVVAVHPYLPYPEEFPEGVPRYSAHYVEYPGARKAVEELARVIGQRGYKVMVEPPLPAKAAAYRAGVGTFGKNGLIYVGEYGSWVTLHLILTDAPLSCDSQSQDLCLCGECNRCIQACPAHAIADDGAVLPGRCLRAYMLSSEFVPVDIREKLGTRLLGCDICQMVCHRNSRITRQARLPEDDHLRPFDVYALIKALVENDRKSIEAVASLIGSNYARPQRLLSSAIIVAGNFGQPKFVPLLIKTLKHPHPPIRAYSAWALGKIGGRESMNALADALKDETDERVIQEIKRAQEIAGLSECRSDA</sequence>
<keyword evidence="2" id="KW-0479">Metal-binding</keyword>
<evidence type="ECO:0000256" key="3">
    <source>
        <dbReference type="ARBA" id="ARBA00023004"/>
    </source>
</evidence>
<accession>A0A1I5SX07</accession>
<evidence type="ECO:0000256" key="4">
    <source>
        <dbReference type="ARBA" id="ARBA00023014"/>
    </source>
</evidence>
<dbReference type="RefSeq" id="WP_177206065.1">
    <property type="nucleotide sequence ID" value="NZ_FOXR01000003.1"/>
</dbReference>
<dbReference type="SUPFAM" id="SSF54862">
    <property type="entry name" value="4Fe-4S ferredoxins"/>
    <property type="match status" value="1"/>
</dbReference>
<keyword evidence="4" id="KW-0411">Iron-sulfur</keyword>
<evidence type="ECO:0000256" key="2">
    <source>
        <dbReference type="ARBA" id="ARBA00022723"/>
    </source>
</evidence>
<dbReference type="InterPro" id="IPR016024">
    <property type="entry name" value="ARM-type_fold"/>
</dbReference>
<dbReference type="Pfam" id="PF13484">
    <property type="entry name" value="Fer4_16"/>
    <property type="match status" value="1"/>
</dbReference>
<dbReference type="AlphaFoldDB" id="A0A1I5SX07"/>
<reference evidence="6 7" key="1">
    <citation type="submission" date="2016-10" db="EMBL/GenBank/DDBJ databases">
        <authorList>
            <person name="de Groot N.N."/>
        </authorList>
    </citation>
    <scope>NUCLEOTIDE SEQUENCE [LARGE SCALE GENOMIC DNA]</scope>
    <source>
        <strain evidence="6 7">DSM 20678</strain>
    </source>
</reference>
<organism evidence="6 7">
    <name type="scientific">Caldicoprobacter faecalis</name>
    <dbReference type="NCBI Taxonomy" id="937334"/>
    <lineage>
        <taxon>Bacteria</taxon>
        <taxon>Bacillati</taxon>
        <taxon>Bacillota</taxon>
        <taxon>Clostridia</taxon>
        <taxon>Caldicoprobacterales</taxon>
        <taxon>Caldicoprobacteraceae</taxon>
        <taxon>Caldicoprobacter</taxon>
    </lineage>
</organism>
<evidence type="ECO:0000256" key="1">
    <source>
        <dbReference type="ARBA" id="ARBA00022485"/>
    </source>
</evidence>
<dbReference type="InterPro" id="IPR017900">
    <property type="entry name" value="4Fe4S_Fe_S_CS"/>
</dbReference>
<proteinExistence type="predicted"/>
<dbReference type="SUPFAM" id="SSF48371">
    <property type="entry name" value="ARM repeat"/>
    <property type="match status" value="1"/>
</dbReference>
<protein>
    <submittedName>
        <fullName evidence="6">Epoxyqueuosine reductase</fullName>
    </submittedName>
</protein>
<dbReference type="SMART" id="SM00567">
    <property type="entry name" value="EZ_HEAT"/>
    <property type="match status" value="2"/>
</dbReference>
<dbReference type="Gene3D" id="1.25.10.10">
    <property type="entry name" value="Leucine-rich Repeat Variant"/>
    <property type="match status" value="1"/>
</dbReference>
<dbReference type="InterPro" id="IPR004155">
    <property type="entry name" value="PBS_lyase_HEAT"/>
</dbReference>
<dbReference type="GO" id="GO:0052693">
    <property type="term" value="F:epoxyqueuosine reductase activity"/>
    <property type="evidence" value="ECO:0007669"/>
    <property type="project" value="TreeGrafter"/>
</dbReference>
<dbReference type="PROSITE" id="PS00198">
    <property type="entry name" value="4FE4S_FER_1"/>
    <property type="match status" value="1"/>
</dbReference>
<feature type="domain" description="4Fe-4S ferredoxin-type" evidence="5">
    <location>
        <begin position="167"/>
        <end position="196"/>
    </location>
</feature>
<dbReference type="InterPro" id="IPR017896">
    <property type="entry name" value="4Fe4S_Fe-S-bd"/>
</dbReference>
<dbReference type="InterPro" id="IPR004453">
    <property type="entry name" value="QueG"/>
</dbReference>
<dbReference type="Proteomes" id="UP000198577">
    <property type="component" value="Unassembled WGS sequence"/>
</dbReference>
<keyword evidence="3" id="KW-0408">Iron</keyword>
<dbReference type="GO" id="GO:0008616">
    <property type="term" value="P:tRNA queuosine(34) biosynthetic process"/>
    <property type="evidence" value="ECO:0007669"/>
    <property type="project" value="InterPro"/>
</dbReference>
<dbReference type="InterPro" id="IPR011989">
    <property type="entry name" value="ARM-like"/>
</dbReference>
<keyword evidence="1" id="KW-0004">4Fe-4S</keyword>
<dbReference type="PANTHER" id="PTHR30002">
    <property type="entry name" value="EPOXYQUEUOSINE REDUCTASE"/>
    <property type="match status" value="1"/>
</dbReference>
<evidence type="ECO:0000259" key="5">
    <source>
        <dbReference type="PROSITE" id="PS51379"/>
    </source>
</evidence>
<dbReference type="GO" id="GO:0046872">
    <property type="term" value="F:metal ion binding"/>
    <property type="evidence" value="ECO:0007669"/>
    <property type="project" value="UniProtKB-KW"/>
</dbReference>